<dbReference type="Proteomes" id="UP000322362">
    <property type="component" value="Unassembled WGS sequence"/>
</dbReference>
<keyword evidence="3" id="KW-1185">Reference proteome</keyword>
<keyword evidence="1" id="KW-1133">Transmembrane helix</keyword>
<name>A0A5D4H8C2_9SPHI</name>
<organism evidence="2 3">
    <name type="scientific">Sphingobacterium phlebotomi</name>
    <dbReference type="NCBI Taxonomy" id="2605433"/>
    <lineage>
        <taxon>Bacteria</taxon>
        <taxon>Pseudomonadati</taxon>
        <taxon>Bacteroidota</taxon>
        <taxon>Sphingobacteriia</taxon>
        <taxon>Sphingobacteriales</taxon>
        <taxon>Sphingobacteriaceae</taxon>
        <taxon>Sphingobacterium</taxon>
    </lineage>
</organism>
<gene>
    <name evidence="2" type="ORF">FXV77_07045</name>
</gene>
<keyword evidence="1" id="KW-0472">Membrane</keyword>
<dbReference type="AlphaFoldDB" id="A0A5D4H8C2"/>
<keyword evidence="1" id="KW-0812">Transmembrane</keyword>
<protein>
    <submittedName>
        <fullName evidence="2">Uncharacterized protein</fullName>
    </submittedName>
</protein>
<reference evidence="2 3" key="1">
    <citation type="submission" date="2019-08" db="EMBL/GenBank/DDBJ databases">
        <title>Phlebobacter frassis gen. nov. sp. nov., a new member of family Sphingobacteriaceae isolated from sand fly rearing media.</title>
        <authorList>
            <person name="Kakumanu M.L."/>
            <person name="Marayati B.F."/>
            <person name="Wada-Katsumata A."/>
            <person name="Wasserberg G."/>
            <person name="Schal C."/>
            <person name="Apperson C.S."/>
            <person name="Ponnusamy L."/>
        </authorList>
    </citation>
    <scope>NUCLEOTIDE SEQUENCE [LARGE SCALE GENOMIC DNA]</scope>
    <source>
        <strain evidence="2 3">SSI9</strain>
    </source>
</reference>
<comment type="caution">
    <text evidence="2">The sequence shown here is derived from an EMBL/GenBank/DDBJ whole genome shotgun (WGS) entry which is preliminary data.</text>
</comment>
<evidence type="ECO:0000313" key="3">
    <source>
        <dbReference type="Proteomes" id="UP000322362"/>
    </source>
</evidence>
<dbReference type="RefSeq" id="WP_148918515.1">
    <property type="nucleotide sequence ID" value="NZ_VTAV01000003.1"/>
</dbReference>
<evidence type="ECO:0000313" key="2">
    <source>
        <dbReference type="EMBL" id="TYR36928.1"/>
    </source>
</evidence>
<dbReference type="PROSITE" id="PS51257">
    <property type="entry name" value="PROKAR_LIPOPROTEIN"/>
    <property type="match status" value="1"/>
</dbReference>
<feature type="transmembrane region" description="Helical" evidence="1">
    <location>
        <begin position="122"/>
        <end position="141"/>
    </location>
</feature>
<proteinExistence type="predicted"/>
<accession>A0A5D4H8C2</accession>
<dbReference type="EMBL" id="VTAV01000003">
    <property type="protein sequence ID" value="TYR36928.1"/>
    <property type="molecule type" value="Genomic_DNA"/>
</dbReference>
<sequence length="147" mass="17288">MSRYILIWCLVALVLSCRSYRERTKQEATRIRLTDASSGIRYGFQLLGKDSLERSWSFVTDSVLFFHPEYGLISNGGHLHFLESQLGLQQWQVEVDSREKQRTEIATQIQEQESRTRYSTPWWIWGLGGLSIVAILLYLRVYRRGQR</sequence>
<evidence type="ECO:0000256" key="1">
    <source>
        <dbReference type="SAM" id="Phobius"/>
    </source>
</evidence>